<protein>
    <submittedName>
        <fullName evidence="1">RidA family protein</fullName>
    </submittedName>
</protein>
<dbReference type="Proteomes" id="UP001151088">
    <property type="component" value="Unassembled WGS sequence"/>
</dbReference>
<dbReference type="SUPFAM" id="SSF55298">
    <property type="entry name" value="YjgF-like"/>
    <property type="match status" value="1"/>
</dbReference>
<gene>
    <name evidence="1" type="ORF">NVS89_05750</name>
</gene>
<sequence length="134" mass="14561">MTDILRSFEVAGVPPATGPWARAVEWNGLIFLSGLRGLELETGAPAATLERRLELIHTHLALTLEQHGSDLASVIASRAYVTDMAGLRPAVNGFYERAFGPNLPTRTILEVSGLNQDDDVEIEFVAVRRRPAAP</sequence>
<name>A0A9X2P9L8_9HYPH</name>
<evidence type="ECO:0000313" key="1">
    <source>
        <dbReference type="EMBL" id="MCS0494594.1"/>
    </source>
</evidence>
<dbReference type="InterPro" id="IPR006175">
    <property type="entry name" value="YjgF/YER057c/UK114"/>
</dbReference>
<comment type="caution">
    <text evidence="1">The sequence shown here is derived from an EMBL/GenBank/DDBJ whole genome shotgun (WGS) entry which is preliminary data.</text>
</comment>
<dbReference type="Gene3D" id="3.30.1330.40">
    <property type="entry name" value="RutC-like"/>
    <property type="match status" value="1"/>
</dbReference>
<dbReference type="CDD" id="cd00448">
    <property type="entry name" value="YjgF_YER057c_UK114_family"/>
    <property type="match status" value="1"/>
</dbReference>
<dbReference type="PANTHER" id="PTHR11803">
    <property type="entry name" value="2-IMINOBUTANOATE/2-IMINOPROPANOATE DEAMINASE RIDA"/>
    <property type="match status" value="1"/>
</dbReference>
<dbReference type="RefSeq" id="WP_258731614.1">
    <property type="nucleotide sequence ID" value="NZ_JANTHZ010000002.1"/>
</dbReference>
<organism evidence="1 2">
    <name type="scientific">Ancylobacter mangrovi</name>
    <dbReference type="NCBI Taxonomy" id="2972472"/>
    <lineage>
        <taxon>Bacteria</taxon>
        <taxon>Pseudomonadati</taxon>
        <taxon>Pseudomonadota</taxon>
        <taxon>Alphaproteobacteria</taxon>
        <taxon>Hyphomicrobiales</taxon>
        <taxon>Xanthobacteraceae</taxon>
        <taxon>Ancylobacter</taxon>
    </lineage>
</organism>
<dbReference type="AlphaFoldDB" id="A0A9X2P9L8"/>
<dbReference type="GO" id="GO:0019239">
    <property type="term" value="F:deaminase activity"/>
    <property type="evidence" value="ECO:0007669"/>
    <property type="project" value="TreeGrafter"/>
</dbReference>
<reference evidence="1" key="1">
    <citation type="submission" date="2022-08" db="EMBL/GenBank/DDBJ databases">
        <authorList>
            <person name="Li F."/>
        </authorList>
    </citation>
    <scope>NUCLEOTIDE SEQUENCE</scope>
    <source>
        <strain evidence="1">MQZ15Z-1</strain>
    </source>
</reference>
<keyword evidence="2" id="KW-1185">Reference proteome</keyword>
<dbReference type="Pfam" id="PF01042">
    <property type="entry name" value="Ribonuc_L-PSP"/>
    <property type="match status" value="1"/>
</dbReference>
<accession>A0A9X2P9L8</accession>
<evidence type="ECO:0000313" key="2">
    <source>
        <dbReference type="Proteomes" id="UP001151088"/>
    </source>
</evidence>
<proteinExistence type="predicted"/>
<dbReference type="PANTHER" id="PTHR11803:SF39">
    <property type="entry name" value="2-IMINOBUTANOATE_2-IMINOPROPANOATE DEAMINASE"/>
    <property type="match status" value="1"/>
</dbReference>
<dbReference type="EMBL" id="JANTHZ010000002">
    <property type="protein sequence ID" value="MCS0494594.1"/>
    <property type="molecule type" value="Genomic_DNA"/>
</dbReference>
<dbReference type="GO" id="GO:0005829">
    <property type="term" value="C:cytosol"/>
    <property type="evidence" value="ECO:0007669"/>
    <property type="project" value="TreeGrafter"/>
</dbReference>
<dbReference type="InterPro" id="IPR035959">
    <property type="entry name" value="RutC-like_sf"/>
</dbReference>